<sequence length="43" mass="5003">LLVVSESEEYKNSIEKILQPLKGNRRRDWFSSHAYLCLPLVIG</sequence>
<gene>
    <name evidence="1" type="ORF">METZ01_LOCUS303904</name>
</gene>
<reference evidence="1" key="1">
    <citation type="submission" date="2018-05" db="EMBL/GenBank/DDBJ databases">
        <authorList>
            <person name="Lanie J.A."/>
            <person name="Ng W.-L."/>
            <person name="Kazmierczak K.M."/>
            <person name="Andrzejewski T.M."/>
            <person name="Davidsen T.M."/>
            <person name="Wayne K.J."/>
            <person name="Tettelin H."/>
            <person name="Glass J.I."/>
            <person name="Rusch D."/>
            <person name="Podicherti R."/>
            <person name="Tsui H.-C.T."/>
            <person name="Winkler M.E."/>
        </authorList>
    </citation>
    <scope>NUCLEOTIDE SEQUENCE</scope>
</reference>
<evidence type="ECO:0000313" key="1">
    <source>
        <dbReference type="EMBL" id="SVC51050.1"/>
    </source>
</evidence>
<protein>
    <submittedName>
        <fullName evidence="1">Uncharacterized protein</fullName>
    </submittedName>
</protein>
<proteinExistence type="predicted"/>
<name>A0A382MR32_9ZZZZ</name>
<organism evidence="1">
    <name type="scientific">marine metagenome</name>
    <dbReference type="NCBI Taxonomy" id="408172"/>
    <lineage>
        <taxon>unclassified sequences</taxon>
        <taxon>metagenomes</taxon>
        <taxon>ecological metagenomes</taxon>
    </lineage>
</organism>
<dbReference type="AlphaFoldDB" id="A0A382MR32"/>
<feature type="non-terminal residue" evidence="1">
    <location>
        <position position="43"/>
    </location>
</feature>
<dbReference type="EMBL" id="UINC01095178">
    <property type="protein sequence ID" value="SVC51050.1"/>
    <property type="molecule type" value="Genomic_DNA"/>
</dbReference>
<accession>A0A382MR32</accession>
<feature type="non-terminal residue" evidence="1">
    <location>
        <position position="1"/>
    </location>
</feature>